<sequence>MTRVSTPLAAFVAALAFLVCGLVAPPAAADDGLVVYVDADAGDDAAPGTSPDAPVRSLAAALDLVAGDGGRVVLMGDYPLDATFVEPSHTEPILVTSTDGEQAYPGRLVFGDTPFIEYNLAGPTTFADLTVVTSQWSVFAANWHPITFGDGVEMVSVPTAGVRQVFVVGGYHGPSAEDTVLDADSHITISSGTFYKVAGFSRGKGVGTQTYTGTSHITIDGGVVQEVFGASLENHYSGSTEITMTDGRVGALHTAGDVTRYIVGSATVTLTGGHINTIDINNVVEDVNLTLDGVEWDAIQAANAWGGEGRHQQILEFAPVRTVRFAGQHYTPEQVAALREIFDVLVNTADVHVSADGEGSACSAASPCGSLETALGLLAAEGGAITVSGDVTWDVDPATLAAGAGRVTFAGDGAASIAFAADAEVLIARDVRFSSLELANAGSLELQADGADLVIGDGVTTDRGRQVSVVGVSDDSSITIGSGEFARVVGITGLTDDFEGTTDVTIAGGEVRHVWAGTDEPFDVAGALVTIAGGEVRTLHSSAGRVTESLTARFLAGEVRNARLDRADGDVSVRLGDAEIDRISVSDWAAVDGAERSLVRLPGADEDVIDEIAGSFDGVTEDEVVYLAADGDGDGSSPTHAVGDLSAAIAALSGDGRVVLTDRYTIEGGYDLGAYGSRVALTSDDGDIDFAADGAALQIEGAMRLGGPTTVENLLLQSPTVDGTIYAMGHPLTIGTGVDTEFTRRGETYLTIVGGRDDAVPAPATSVTVEGGPWAGLRGGSDNTGAVTPGAEVALQIDGGTFYGPVVLAHRGESSGSASATISGGTFTQGVYAVYEEDGSAYTADYDADITVSGGEFWATIAPAKSRSTELAGTFDLTVSGGEFGHLTDLLGSEGFAGDMVSSLHIDPAIAQAVPEGELTFTNPIVRAADPYMFTHEGQYYFLATSGTTMSLYKVANPSDLSQAVGSVIFAPDDMANLWSPEIHYLAPEEVGEQDAGWYLYLSAAQLGDGAAEGQRQYVLKALDGDDLFGRWGDPVTGDVNVARRITNVDDPDFNAESFVAGISLMRVAGDTYITYVDEVGRGTSEFHQRILMSRIVNPWTLRGAPTVITRSEYDWEMHGYAQSDSDPNMWWPKVVEGATAVYGHDGEVYMAYSASGYWTVYYAIGYLRYVGGDPMVASNWVKNPTPIMSKNAEVTGTGTGPNFADHEGTDWFMFQARPGPNTQTARYAFIEPYVADADGLTIGDGSGHPAPLETTYTMSVNPIPLGDKISGFTPSDG</sequence>
<proteinExistence type="inferred from homology"/>
<evidence type="ECO:0000256" key="4">
    <source>
        <dbReference type="ARBA" id="ARBA00023295"/>
    </source>
</evidence>
<dbReference type="PANTHER" id="PTHR43817:SF1">
    <property type="entry name" value="HYDROLASE, FAMILY 43, PUTATIVE (AFU_ORTHOLOGUE AFUA_3G01660)-RELATED"/>
    <property type="match status" value="1"/>
</dbReference>
<dbReference type="GO" id="GO:0004553">
    <property type="term" value="F:hydrolase activity, hydrolyzing O-glycosyl compounds"/>
    <property type="evidence" value="ECO:0007669"/>
    <property type="project" value="InterPro"/>
</dbReference>
<dbReference type="HOGENOM" id="CLU_263298_0_0_11"/>
<accession>C5C6L3</accession>
<dbReference type="KEGG" id="bcv:Bcav_4199"/>
<keyword evidence="3 6" id="KW-0378">Hydrolase</keyword>
<dbReference type="STRING" id="471853.Bcav_4199"/>
<protein>
    <submittedName>
        <fullName evidence="6">Glycoside hydrolase family 43</fullName>
    </submittedName>
</protein>
<evidence type="ECO:0000313" key="6">
    <source>
        <dbReference type="EMBL" id="ACQ82437.1"/>
    </source>
</evidence>
<evidence type="ECO:0000256" key="5">
    <source>
        <dbReference type="SAM" id="SignalP"/>
    </source>
</evidence>
<dbReference type="PANTHER" id="PTHR43817">
    <property type="entry name" value="GLYCOSYL HYDROLASE"/>
    <property type="match status" value="1"/>
</dbReference>
<keyword evidence="4" id="KW-0326">Glycosidase</keyword>
<dbReference type="EMBL" id="CP001618">
    <property type="protein sequence ID" value="ACQ82437.1"/>
    <property type="molecule type" value="Genomic_DNA"/>
</dbReference>
<dbReference type="InterPro" id="IPR023296">
    <property type="entry name" value="Glyco_hydro_beta-prop_sf"/>
</dbReference>
<dbReference type="RefSeq" id="WP_015884674.1">
    <property type="nucleotide sequence ID" value="NC_012669.1"/>
</dbReference>
<evidence type="ECO:0000256" key="1">
    <source>
        <dbReference type="ARBA" id="ARBA00009865"/>
    </source>
</evidence>
<dbReference type="Pfam" id="PF04616">
    <property type="entry name" value="Glyco_hydro_43"/>
    <property type="match status" value="1"/>
</dbReference>
<dbReference type="AlphaFoldDB" id="C5C6L3"/>
<dbReference type="SUPFAM" id="SSF75005">
    <property type="entry name" value="Arabinanase/levansucrase/invertase"/>
    <property type="match status" value="1"/>
</dbReference>
<gene>
    <name evidence="6" type="ordered locus">Bcav_4199</name>
</gene>
<feature type="chain" id="PRO_5002949387" evidence="5">
    <location>
        <begin position="30"/>
        <end position="1278"/>
    </location>
</feature>
<dbReference type="Gene3D" id="2.115.10.20">
    <property type="entry name" value="Glycosyl hydrolase domain, family 43"/>
    <property type="match status" value="1"/>
</dbReference>
<dbReference type="SUPFAM" id="SSF51126">
    <property type="entry name" value="Pectin lyase-like"/>
    <property type="match status" value="1"/>
</dbReference>
<dbReference type="OrthoDB" id="177947at2"/>
<dbReference type="CAZy" id="GH43">
    <property type="family name" value="Glycoside Hydrolase Family 43"/>
</dbReference>
<dbReference type="InterPro" id="IPR006710">
    <property type="entry name" value="Glyco_hydro_43"/>
</dbReference>
<evidence type="ECO:0000256" key="2">
    <source>
        <dbReference type="ARBA" id="ARBA00022729"/>
    </source>
</evidence>
<dbReference type="InterPro" id="IPR011050">
    <property type="entry name" value="Pectin_lyase_fold/virulence"/>
</dbReference>
<organism evidence="6 7">
    <name type="scientific">Beutenbergia cavernae (strain ATCC BAA-8 / DSM 12333 / CCUG 43141 / JCM 11478 / NBRC 16432 / NCIMB 13614 / HKI 0122)</name>
    <dbReference type="NCBI Taxonomy" id="471853"/>
    <lineage>
        <taxon>Bacteria</taxon>
        <taxon>Bacillati</taxon>
        <taxon>Actinomycetota</taxon>
        <taxon>Actinomycetes</taxon>
        <taxon>Micrococcales</taxon>
        <taxon>Beutenbergiaceae</taxon>
        <taxon>Beutenbergia</taxon>
    </lineage>
</organism>
<keyword evidence="2 5" id="KW-0732">Signal</keyword>
<comment type="similarity">
    <text evidence="1">Belongs to the glycosyl hydrolase 43 family.</text>
</comment>
<dbReference type="Proteomes" id="UP000007962">
    <property type="component" value="Chromosome"/>
</dbReference>
<keyword evidence="7" id="KW-1185">Reference proteome</keyword>
<evidence type="ECO:0000256" key="3">
    <source>
        <dbReference type="ARBA" id="ARBA00022801"/>
    </source>
</evidence>
<reference evidence="6 7" key="1">
    <citation type="journal article" date="2009" name="Stand. Genomic Sci.">
        <title>Complete genome sequence of Beutenbergia cavernae type strain (HKI 0122).</title>
        <authorList>
            <person name="Land M."/>
            <person name="Pukall R."/>
            <person name="Abt B."/>
            <person name="Goker M."/>
            <person name="Rohde M."/>
            <person name="Glavina Del Rio T."/>
            <person name="Tice H."/>
            <person name="Copeland A."/>
            <person name="Cheng J.F."/>
            <person name="Lucas S."/>
            <person name="Chen F."/>
            <person name="Nolan M."/>
            <person name="Bruce D."/>
            <person name="Goodwin L."/>
            <person name="Pitluck S."/>
            <person name="Ivanova N."/>
            <person name="Mavromatis K."/>
            <person name="Ovchinnikova G."/>
            <person name="Pati A."/>
            <person name="Chen A."/>
            <person name="Palaniappan K."/>
            <person name="Hauser L."/>
            <person name="Chang Y.J."/>
            <person name="Jefferies C.C."/>
            <person name="Saunders E."/>
            <person name="Brettin T."/>
            <person name="Detter J.C."/>
            <person name="Han C."/>
            <person name="Chain P."/>
            <person name="Bristow J."/>
            <person name="Eisen J.A."/>
            <person name="Markowitz V."/>
            <person name="Hugenholtz P."/>
            <person name="Kyrpides N.C."/>
            <person name="Klenk H.P."/>
            <person name="Lapidus A."/>
        </authorList>
    </citation>
    <scope>NUCLEOTIDE SEQUENCE [LARGE SCALE GENOMIC DNA]</scope>
    <source>
        <strain evidence="7">ATCC BAA-8 / DSM 12333 / NBRC 16432</strain>
    </source>
</reference>
<dbReference type="CDD" id="cd08980">
    <property type="entry name" value="GH43_LbAraf43-like"/>
    <property type="match status" value="1"/>
</dbReference>
<dbReference type="eggNOG" id="COG3940">
    <property type="taxonomic scope" value="Bacteria"/>
</dbReference>
<feature type="signal peptide" evidence="5">
    <location>
        <begin position="1"/>
        <end position="29"/>
    </location>
</feature>
<name>C5C6L3_BEUC1</name>
<evidence type="ECO:0000313" key="7">
    <source>
        <dbReference type="Proteomes" id="UP000007962"/>
    </source>
</evidence>
<dbReference type="GO" id="GO:0005975">
    <property type="term" value="P:carbohydrate metabolic process"/>
    <property type="evidence" value="ECO:0007669"/>
    <property type="project" value="InterPro"/>
</dbReference>